<evidence type="ECO:0000313" key="3">
    <source>
        <dbReference type="EMBL" id="OBJ41377.1"/>
    </source>
</evidence>
<feature type="compositionally biased region" description="Low complexity" evidence="1">
    <location>
        <begin position="202"/>
        <end position="211"/>
    </location>
</feature>
<evidence type="ECO:0000256" key="2">
    <source>
        <dbReference type="SAM" id="SignalP"/>
    </source>
</evidence>
<organism evidence="3 4">
    <name type="scientific">Mycolicibacterium mucogenicum</name>
    <name type="common">Mycobacterium mucogenicum</name>
    <dbReference type="NCBI Taxonomy" id="56689"/>
    <lineage>
        <taxon>Bacteria</taxon>
        <taxon>Bacillati</taxon>
        <taxon>Actinomycetota</taxon>
        <taxon>Actinomycetes</taxon>
        <taxon>Mycobacteriales</taxon>
        <taxon>Mycobacteriaceae</taxon>
        <taxon>Mycolicibacterium</taxon>
    </lineage>
</organism>
<reference evidence="3 4" key="1">
    <citation type="submission" date="2016-06" db="EMBL/GenBank/DDBJ databases">
        <authorList>
            <person name="Kjaerup R.B."/>
            <person name="Dalgaard T.S."/>
            <person name="Juul-Madsen H.R."/>
        </authorList>
    </citation>
    <scope>NUCLEOTIDE SEQUENCE [LARGE SCALE GENOMIC DNA]</scope>
    <source>
        <strain evidence="3 4">1127319.6</strain>
    </source>
</reference>
<keyword evidence="2" id="KW-0732">Signal</keyword>
<dbReference type="Proteomes" id="UP000093898">
    <property type="component" value="Unassembled WGS sequence"/>
</dbReference>
<sequence>MSKGTPVGTQSGLSLRKSGRYRLAVLAAAMGIAAATSHNVAWAETGTTDSPGTATNQSGPQKPGPAKPKPANTDKKDKKKPDKKAGKAETGADKSGASGTSGTKPDAATDTSVTDPKPGADPEAKPDPKPATKPDAKPAVKPAKKGSDSVKPAGDGKKAPKLQPATASAPAKDATVNSSAATPAVDTSTPAPAKAPAPTKTPAPTTRPAALSATNNTVGTLTTPTPPQPLNPIAKIIQLPGRIINTVLQVLDLTVSQSGPKSPFNWSPISEALFAGFRRIEDMLGLSKTPTAAPVVPELTYTGPTSGDTPTVEQFLNASANAYVLGAQPGDLKPFTVNGFQMQTFNPLSGAVGKAWVTPEGQIIVAYQGTTGGTNLLFHPLIALSQIFTDMQVIFTHTTPQAFWDSLAFERKVEAAALEQGYTTDDIFVTGHSLGGWEAQFVAQKTGRGGIGFEGPGLNTSVPGNGVNSNFVNIETYGDTAAYFSTDLPGLQPFMPAYDPTGGSKPHYGNIVMIGDPDAVNPLFNASALWGPNPINDIIFAVDILGNFFEHHLPGMQAYNLGVAPDPGVVPWLGSYTGPINDWGDLDIYELQQAASDAGVLIAP</sequence>
<dbReference type="AlphaFoldDB" id="A0A1A3GZA7"/>
<name>A0A1A3GZA7_MYCMU</name>
<feature type="compositionally biased region" description="Basic and acidic residues" evidence="1">
    <location>
        <begin position="72"/>
        <end position="92"/>
    </location>
</feature>
<dbReference type="STRING" id="56689.GCA_001291445_03256"/>
<comment type="caution">
    <text evidence="3">The sequence shown here is derived from an EMBL/GenBank/DDBJ whole genome shotgun (WGS) entry which is preliminary data.</text>
</comment>
<feature type="signal peptide" evidence="2">
    <location>
        <begin position="1"/>
        <end position="43"/>
    </location>
</feature>
<protein>
    <recommendedName>
        <fullName evidence="5">PE-PPE domain-containing protein</fullName>
    </recommendedName>
</protein>
<feature type="compositionally biased region" description="Polar residues" evidence="1">
    <location>
        <begin position="97"/>
        <end position="114"/>
    </location>
</feature>
<dbReference type="InterPro" id="IPR029058">
    <property type="entry name" value="AB_hydrolase_fold"/>
</dbReference>
<evidence type="ECO:0008006" key="5">
    <source>
        <dbReference type="Google" id="ProtNLM"/>
    </source>
</evidence>
<feature type="compositionally biased region" description="Basic and acidic residues" evidence="1">
    <location>
        <begin position="118"/>
        <end position="138"/>
    </location>
</feature>
<evidence type="ECO:0000313" key="4">
    <source>
        <dbReference type="Proteomes" id="UP000093898"/>
    </source>
</evidence>
<evidence type="ECO:0000256" key="1">
    <source>
        <dbReference type="SAM" id="MobiDB-lite"/>
    </source>
</evidence>
<proteinExistence type="predicted"/>
<dbReference type="SUPFAM" id="SSF53474">
    <property type="entry name" value="alpha/beta-Hydrolases"/>
    <property type="match status" value="1"/>
</dbReference>
<accession>A0A1A3GZA7</accession>
<gene>
    <name evidence="3" type="ORF">A5630_22790</name>
</gene>
<feature type="chain" id="PRO_5008323468" description="PE-PPE domain-containing protein" evidence="2">
    <location>
        <begin position="44"/>
        <end position="604"/>
    </location>
</feature>
<feature type="region of interest" description="Disordered" evidence="1">
    <location>
        <begin position="43"/>
        <end position="211"/>
    </location>
</feature>
<feature type="compositionally biased region" description="Polar residues" evidence="1">
    <location>
        <begin position="45"/>
        <end position="58"/>
    </location>
</feature>
<dbReference type="Gene3D" id="3.40.50.1820">
    <property type="entry name" value="alpha/beta hydrolase"/>
    <property type="match status" value="1"/>
</dbReference>
<dbReference type="EMBL" id="LZLC01000133">
    <property type="protein sequence ID" value="OBJ41377.1"/>
    <property type="molecule type" value="Genomic_DNA"/>
</dbReference>